<keyword evidence="6" id="KW-0500">Molybdenum</keyword>
<dbReference type="PROSITE" id="PS51387">
    <property type="entry name" value="FAD_PCMH"/>
    <property type="match status" value="1"/>
</dbReference>
<dbReference type="Pfam" id="PF03450">
    <property type="entry name" value="CO_deh_flav_C"/>
    <property type="match status" value="1"/>
</dbReference>
<dbReference type="SMART" id="SM01008">
    <property type="entry name" value="Ald_Xan_dh_C"/>
    <property type="match status" value="1"/>
</dbReference>
<dbReference type="PROSITE" id="PS00197">
    <property type="entry name" value="2FE2S_FER_1"/>
    <property type="match status" value="1"/>
</dbReference>
<dbReference type="Gene3D" id="3.90.1170.50">
    <property type="entry name" value="Aldehyde oxidase/xanthine dehydrogenase, a/b hammerhead"/>
    <property type="match status" value="1"/>
</dbReference>
<dbReference type="Gene3D" id="3.30.390.50">
    <property type="entry name" value="CO dehydrogenase flavoprotein, C-terminal domain"/>
    <property type="match status" value="1"/>
</dbReference>
<dbReference type="SUPFAM" id="SSF56003">
    <property type="entry name" value="Molybdenum cofactor-binding domain"/>
    <property type="match status" value="1"/>
</dbReference>
<dbReference type="PANTHER" id="PTHR11908:SF132">
    <property type="entry name" value="ALDEHYDE OXIDASE 1-RELATED"/>
    <property type="match status" value="1"/>
</dbReference>
<evidence type="ECO:0000259" key="16">
    <source>
        <dbReference type="PROSITE" id="PS51387"/>
    </source>
</evidence>
<dbReference type="InterPro" id="IPR016208">
    <property type="entry name" value="Ald_Oxase/xanthine_DH-like"/>
</dbReference>
<evidence type="ECO:0000256" key="2">
    <source>
        <dbReference type="ARBA" id="ARBA00001974"/>
    </source>
</evidence>
<dbReference type="Gene3D" id="3.30.365.10">
    <property type="entry name" value="Aldehyde oxidase/xanthine dehydrogenase, molybdopterin binding domain"/>
    <property type="match status" value="4"/>
</dbReference>
<evidence type="ECO:0000256" key="5">
    <source>
        <dbReference type="ARBA" id="ARBA00011738"/>
    </source>
</evidence>
<keyword evidence="14" id="KW-0576">Peroxisome</keyword>
<dbReference type="Gene3D" id="3.10.20.30">
    <property type="match status" value="1"/>
</dbReference>
<evidence type="ECO:0000256" key="3">
    <source>
        <dbReference type="ARBA" id="ARBA00004275"/>
    </source>
</evidence>
<dbReference type="InterPro" id="IPR005107">
    <property type="entry name" value="CO_DH_flav_C"/>
</dbReference>
<dbReference type="Pfam" id="PF01315">
    <property type="entry name" value="Ald_Xan_dh_C"/>
    <property type="match status" value="1"/>
</dbReference>
<dbReference type="InterPro" id="IPR016166">
    <property type="entry name" value="FAD-bd_PCMH"/>
</dbReference>
<dbReference type="SUPFAM" id="SSF55447">
    <property type="entry name" value="CO dehydrogenase flavoprotein C-terminal domain-like"/>
    <property type="match status" value="1"/>
</dbReference>
<dbReference type="Pfam" id="PF20256">
    <property type="entry name" value="MoCoBD_2"/>
    <property type="match status" value="1"/>
</dbReference>
<evidence type="ECO:0000256" key="7">
    <source>
        <dbReference type="ARBA" id="ARBA00022630"/>
    </source>
</evidence>
<dbReference type="InterPro" id="IPR002888">
    <property type="entry name" value="2Fe-2S-bd"/>
</dbReference>
<proteinExistence type="inferred from homology"/>
<dbReference type="InterPro" id="IPR001041">
    <property type="entry name" value="2Fe-2S_ferredoxin-type"/>
</dbReference>
<feature type="domain" description="2Fe-2S ferredoxin-type" evidence="15">
    <location>
        <begin position="2"/>
        <end position="87"/>
    </location>
</feature>
<dbReference type="InterPro" id="IPR036683">
    <property type="entry name" value="CO_DH_flav_C_dom_sf"/>
</dbReference>
<evidence type="ECO:0000256" key="11">
    <source>
        <dbReference type="ARBA" id="ARBA00023002"/>
    </source>
</evidence>
<evidence type="ECO:0000256" key="10">
    <source>
        <dbReference type="ARBA" id="ARBA00022827"/>
    </source>
</evidence>
<dbReference type="EMBL" id="JBEUOH010000015">
    <property type="protein sequence ID" value="KAL0878781.1"/>
    <property type="molecule type" value="Genomic_DNA"/>
</dbReference>
<dbReference type="CDD" id="cd00207">
    <property type="entry name" value="fer2"/>
    <property type="match status" value="1"/>
</dbReference>
<dbReference type="InterPro" id="IPR016169">
    <property type="entry name" value="FAD-bd_PCMH_sub2"/>
</dbReference>
<gene>
    <name evidence="17" type="ORF">ABMA27_003812</name>
</gene>
<dbReference type="SUPFAM" id="SSF47741">
    <property type="entry name" value="CO dehydrogenase ISP C-domain like"/>
    <property type="match status" value="1"/>
</dbReference>
<dbReference type="SMART" id="SM01092">
    <property type="entry name" value="CO_deh_flav_C"/>
    <property type="match status" value="1"/>
</dbReference>
<dbReference type="InterPro" id="IPR036010">
    <property type="entry name" value="2Fe-2S_ferredoxin-like_sf"/>
</dbReference>
<dbReference type="Pfam" id="PF00111">
    <property type="entry name" value="Fer2"/>
    <property type="match status" value="1"/>
</dbReference>
<evidence type="ECO:0000256" key="8">
    <source>
        <dbReference type="ARBA" id="ARBA00022714"/>
    </source>
</evidence>
<dbReference type="InterPro" id="IPR046867">
    <property type="entry name" value="AldOxase/xan_DH_MoCoBD2"/>
</dbReference>
<comment type="similarity">
    <text evidence="4">Belongs to the xanthine dehydrogenase family.</text>
</comment>
<keyword evidence="18" id="KW-1185">Reference proteome</keyword>
<evidence type="ECO:0000256" key="9">
    <source>
        <dbReference type="ARBA" id="ARBA00022723"/>
    </source>
</evidence>
<feature type="domain" description="FAD-binding PCMH-type" evidence="16">
    <location>
        <begin position="210"/>
        <end position="390"/>
    </location>
</feature>
<keyword evidence="11" id="KW-0560">Oxidoreductase</keyword>
<keyword evidence="7" id="KW-0285">Flavoprotein</keyword>
<dbReference type="InterPro" id="IPR000674">
    <property type="entry name" value="Ald_Oxase/Xan_DH_a/b"/>
</dbReference>
<comment type="cofactor">
    <cofactor evidence="2">
        <name>FAD</name>
        <dbReference type="ChEBI" id="CHEBI:57692"/>
    </cofactor>
</comment>
<protein>
    <recommendedName>
        <fullName evidence="19">Aldehyde oxidase</fullName>
    </recommendedName>
</protein>
<keyword evidence="12" id="KW-0408">Iron</keyword>
<keyword evidence="10" id="KW-0274">FAD</keyword>
<dbReference type="InterPro" id="IPR037165">
    <property type="entry name" value="AldOxase/xan_DH_Mopterin-bd_sf"/>
</dbReference>
<comment type="cofactor">
    <cofactor evidence="1">
        <name>Mo-molybdopterin</name>
        <dbReference type="ChEBI" id="CHEBI:71302"/>
    </cofactor>
</comment>
<dbReference type="Pfam" id="PF00941">
    <property type="entry name" value="FAD_binding_5"/>
    <property type="match status" value="1"/>
</dbReference>
<comment type="subcellular location">
    <subcellularLocation>
        <location evidence="3">Peroxisome</location>
    </subcellularLocation>
</comment>
<keyword evidence="8" id="KW-0001">2Fe-2S</keyword>
<reference evidence="17 18" key="1">
    <citation type="submission" date="2024-06" db="EMBL/GenBank/DDBJ databases">
        <title>A chromosome-level genome assembly of beet webworm, Loxostege sticticalis.</title>
        <authorList>
            <person name="Zhang Y."/>
        </authorList>
    </citation>
    <scope>NUCLEOTIDE SEQUENCE [LARGE SCALE GENOMIC DNA]</scope>
    <source>
        <strain evidence="17">AQ026</strain>
        <tissue evidence="17">Whole body</tissue>
    </source>
</reference>
<evidence type="ECO:0000256" key="14">
    <source>
        <dbReference type="ARBA" id="ARBA00023140"/>
    </source>
</evidence>
<evidence type="ECO:0000256" key="4">
    <source>
        <dbReference type="ARBA" id="ARBA00006849"/>
    </source>
</evidence>
<dbReference type="Gene3D" id="3.30.465.10">
    <property type="match status" value="1"/>
</dbReference>
<dbReference type="SUPFAM" id="SSF54665">
    <property type="entry name" value="CO dehydrogenase molybdoprotein N-domain-like"/>
    <property type="match status" value="1"/>
</dbReference>
<evidence type="ECO:0000313" key="18">
    <source>
        <dbReference type="Proteomes" id="UP001549920"/>
    </source>
</evidence>
<dbReference type="Pfam" id="PF02738">
    <property type="entry name" value="MoCoBD_1"/>
    <property type="match status" value="1"/>
</dbReference>
<evidence type="ECO:0000256" key="13">
    <source>
        <dbReference type="ARBA" id="ARBA00023014"/>
    </source>
</evidence>
<dbReference type="Pfam" id="PF01799">
    <property type="entry name" value="Fer2_2"/>
    <property type="match status" value="1"/>
</dbReference>
<dbReference type="Gene3D" id="1.10.150.120">
    <property type="entry name" value="[2Fe-2S]-binding domain"/>
    <property type="match status" value="1"/>
</dbReference>
<organism evidence="17 18">
    <name type="scientific">Loxostege sticticalis</name>
    <name type="common">Beet webworm moth</name>
    <dbReference type="NCBI Taxonomy" id="481309"/>
    <lineage>
        <taxon>Eukaryota</taxon>
        <taxon>Metazoa</taxon>
        <taxon>Ecdysozoa</taxon>
        <taxon>Arthropoda</taxon>
        <taxon>Hexapoda</taxon>
        <taxon>Insecta</taxon>
        <taxon>Pterygota</taxon>
        <taxon>Neoptera</taxon>
        <taxon>Endopterygota</taxon>
        <taxon>Lepidoptera</taxon>
        <taxon>Glossata</taxon>
        <taxon>Ditrysia</taxon>
        <taxon>Pyraloidea</taxon>
        <taxon>Crambidae</taxon>
        <taxon>Pyraustinae</taxon>
        <taxon>Loxostege</taxon>
    </lineage>
</organism>
<evidence type="ECO:0000313" key="17">
    <source>
        <dbReference type="EMBL" id="KAL0878781.1"/>
    </source>
</evidence>
<dbReference type="SUPFAM" id="SSF54292">
    <property type="entry name" value="2Fe-2S ferredoxin-like"/>
    <property type="match status" value="1"/>
</dbReference>
<evidence type="ECO:0008006" key="19">
    <source>
        <dbReference type="Google" id="ProtNLM"/>
    </source>
</evidence>
<sequence>MDRITLIVNGEECSVLSSEVSSDMTLVDYLRDHLELRGTKYMCREGGCGACIVSAIKVPGEQPVAVNSCLVTLPSCQNWEITTIEKVGNRLDGYHAIQKVLAEKNGTQCGYCTPGWVMAMYSLINSRKDLTMLDIEQSFASNICRCTGYRPILEAFKQFAKDAPTSSEIPDIEEFRLCKKNTTCAKKCNDRVWCHLTKEDAMAKSKIEISLKDGKVWYYVEKVSDIFEILELEGHDSYMLVAGNTAKGVYPIEEYPHVLIDINNVAELKGYMMDQNLVIGAATTLNDMTNIFLTFSQQENFGYLQKFTEHMNLVANIPVKNLGTIGGNLMIKNQHNEFPSDVFILLETVGAMVTILNSKGDKETLSMQQFLEKNMKNNLLYSIMLPPLNDQYHIITYKIMPRAQNAHAIVNAGFLYKLHKSDGKVLDARIVYGGLSPSFTRAINTEMHLKDKVLFTNETLQSAIKVLADELKVEESQPEPSAAYRKQLSLGLFYKSLLSLCPADKLDPRHRSGAVDLKKTRPVSKASQEFSTDRKLYPLNQPVQKVEALIQCSGEAKYTEDLPSFTREVFAAYVTSNVAVADIESIDPSNALNEPGVLAFYKAEDIPGINNFIPVGALIFTATEEILCSKKVKHYNQPLGIVVAETRIIAEKAAKMVKVKYINIKQPVLDIKEAKKDPLRTKLLLQFHAIGKGFDVAKVIKAEYTLYGQYHFCMETMSCVTRPTEEGLEVFTTTQWADVIQNMIGQALKLQLNKIDVHVRRLGGAFGLKISRTTQLAIACSLVAQKLNRPCRFIQSLTSTMRTIGKRFPCSGDFEVGVNKKGVVQNMKYEIYEDNGYTNSEIVALLGFDSYSNCYDRLRWSYKCYNTNTDNAKNTYCRAPGTLEHIAMAEWIMEQISYEMELDPLDVRFANLEILKYDDYKTIVDTLKRKSDYEIRRTAVDKFNQENRWKKRGLRWSFMKWNPLSPAYFDVNLSVFHGDGSVIITHGGVEMGQGINTKAIQICAYFLKISMDKIQIKANDTTTAPNAFLTGSSITSQNIGRGVEKCCRELLKRLEPIRILMLNPSWEKLIQKAFALNIDLQVHEFIGEFVSPIFTAIGVTLAEAEVDILTGEFQVLRVDLLEDAGRSISPGIDIGQVEGAFIMGMGYWTCEKLVYADSGELLTDRTWDYHVPQARDIPQDFRVYFKKHSYSGDIALGAKVTGEPPICMSVVVPFAIREAIAAARQESGIPTTEWFHIDGPYTLEKNCMACSTKLEQFKFN</sequence>
<dbReference type="SUPFAM" id="SSF56176">
    <property type="entry name" value="FAD-binding/transporter-associated domain-like"/>
    <property type="match status" value="1"/>
</dbReference>
<dbReference type="PROSITE" id="PS51085">
    <property type="entry name" value="2FE2S_FER_2"/>
    <property type="match status" value="1"/>
</dbReference>
<dbReference type="InterPro" id="IPR036884">
    <property type="entry name" value="2Fe-2S-bd_dom_sf"/>
</dbReference>
<dbReference type="InterPro" id="IPR002346">
    <property type="entry name" value="Mopterin_DH_FAD-bd"/>
</dbReference>
<dbReference type="PIRSF" id="PIRSF000127">
    <property type="entry name" value="Xanthine_DH"/>
    <property type="match status" value="1"/>
</dbReference>
<evidence type="ECO:0000256" key="12">
    <source>
        <dbReference type="ARBA" id="ARBA00023004"/>
    </source>
</evidence>
<dbReference type="InterPro" id="IPR008274">
    <property type="entry name" value="AldOxase/xan_DH_MoCoBD1"/>
</dbReference>
<comment type="caution">
    <text evidence="17">The sequence shown here is derived from an EMBL/GenBank/DDBJ whole genome shotgun (WGS) entry which is preliminary data.</text>
</comment>
<dbReference type="InterPro" id="IPR012675">
    <property type="entry name" value="Beta-grasp_dom_sf"/>
</dbReference>
<accession>A0ABR3HQD6</accession>
<evidence type="ECO:0000256" key="1">
    <source>
        <dbReference type="ARBA" id="ARBA00001924"/>
    </source>
</evidence>
<dbReference type="Proteomes" id="UP001549920">
    <property type="component" value="Unassembled WGS sequence"/>
</dbReference>
<keyword evidence="13" id="KW-0411">Iron-sulfur</keyword>
<name>A0ABR3HQD6_LOXSC</name>
<comment type="subunit">
    <text evidence="5">Homodimer.</text>
</comment>
<dbReference type="PANTHER" id="PTHR11908">
    <property type="entry name" value="XANTHINE DEHYDROGENASE"/>
    <property type="match status" value="1"/>
</dbReference>
<dbReference type="InterPro" id="IPR006058">
    <property type="entry name" value="2Fe2S_fd_BS"/>
</dbReference>
<dbReference type="InterPro" id="IPR036318">
    <property type="entry name" value="FAD-bd_PCMH-like_sf"/>
</dbReference>
<evidence type="ECO:0000259" key="15">
    <source>
        <dbReference type="PROSITE" id="PS51085"/>
    </source>
</evidence>
<dbReference type="InterPro" id="IPR036856">
    <property type="entry name" value="Ald_Oxase/Xan_DH_a/b_sf"/>
</dbReference>
<evidence type="ECO:0000256" key="6">
    <source>
        <dbReference type="ARBA" id="ARBA00022505"/>
    </source>
</evidence>
<keyword evidence="9" id="KW-0479">Metal-binding</keyword>